<evidence type="ECO:0008006" key="3">
    <source>
        <dbReference type="Google" id="ProtNLM"/>
    </source>
</evidence>
<organism evidence="1 2">
    <name type="scientific">Mytilus coruscus</name>
    <name type="common">Sea mussel</name>
    <dbReference type="NCBI Taxonomy" id="42192"/>
    <lineage>
        <taxon>Eukaryota</taxon>
        <taxon>Metazoa</taxon>
        <taxon>Spiralia</taxon>
        <taxon>Lophotrochozoa</taxon>
        <taxon>Mollusca</taxon>
        <taxon>Bivalvia</taxon>
        <taxon>Autobranchia</taxon>
        <taxon>Pteriomorphia</taxon>
        <taxon>Mytilida</taxon>
        <taxon>Mytiloidea</taxon>
        <taxon>Mytilidae</taxon>
        <taxon>Mytilinae</taxon>
        <taxon>Mytilus</taxon>
    </lineage>
</organism>
<proteinExistence type="predicted"/>
<keyword evidence="2" id="KW-1185">Reference proteome</keyword>
<reference evidence="1 2" key="1">
    <citation type="submission" date="2020-06" db="EMBL/GenBank/DDBJ databases">
        <authorList>
            <person name="Li R."/>
            <person name="Bekaert M."/>
        </authorList>
    </citation>
    <scope>NUCLEOTIDE SEQUENCE [LARGE SCALE GENOMIC DNA]</scope>
    <source>
        <strain evidence="2">wild</strain>
    </source>
</reference>
<dbReference type="EMBL" id="CACVKT020004797">
    <property type="protein sequence ID" value="CAC5391576.1"/>
    <property type="molecule type" value="Genomic_DNA"/>
</dbReference>
<gene>
    <name evidence="1" type="ORF">MCOR_26582</name>
</gene>
<evidence type="ECO:0000313" key="1">
    <source>
        <dbReference type="EMBL" id="CAC5391576.1"/>
    </source>
</evidence>
<dbReference type="OrthoDB" id="6154697at2759"/>
<dbReference type="PANTHER" id="PTHR33332">
    <property type="entry name" value="REVERSE TRANSCRIPTASE DOMAIN-CONTAINING PROTEIN"/>
    <property type="match status" value="1"/>
</dbReference>
<evidence type="ECO:0000313" key="2">
    <source>
        <dbReference type="Proteomes" id="UP000507470"/>
    </source>
</evidence>
<dbReference type="Proteomes" id="UP000507470">
    <property type="component" value="Unassembled WGS sequence"/>
</dbReference>
<sequence length="155" mass="18737">MKNNTDVALLQEELETLQAWKNDWIMEFHPNKCQVIHITNKRKPIRQPYNIHGHILEEVESAKYLGANIHHKLNWSTHTDQIMRKANNTRAFMQRNIYHCPRKTKELCYKTLKRPQMEYASIILDHSLPTIFVIWKWYYVRRWDLLLVTTIEPIV</sequence>
<dbReference type="AlphaFoldDB" id="A0A6J8C801"/>
<name>A0A6J8C801_MYTCO</name>
<protein>
    <recommendedName>
        <fullName evidence="3">Reverse transcriptase domain-containing protein</fullName>
    </recommendedName>
</protein>
<accession>A0A6J8C801</accession>